<evidence type="ECO:0000313" key="1">
    <source>
        <dbReference type="EMBL" id="CDO88890.1"/>
    </source>
</evidence>
<name>A0A024JYI4_9MYCO</name>
<dbReference type="OrthoDB" id="4728888at2"/>
<reference evidence="2 3" key="3">
    <citation type="submission" date="2016-01" db="EMBL/GenBank/DDBJ databases">
        <title>The new phylogeny of the genus Mycobacterium.</title>
        <authorList>
            <person name="Tarcisio F."/>
            <person name="Conor M."/>
            <person name="Antonella G."/>
            <person name="Elisabetta G."/>
            <person name="Giulia F.S."/>
            <person name="Sara T."/>
            <person name="Anna F."/>
            <person name="Clotilde B."/>
            <person name="Roberto B."/>
            <person name="Veronica D.S."/>
            <person name="Fabio R."/>
            <person name="Monica P."/>
            <person name="Olivier J."/>
            <person name="Enrico T."/>
            <person name="Nicola S."/>
        </authorList>
    </citation>
    <scope>NUCLEOTIDE SEQUENCE [LARGE SCALE GENOMIC DNA]</scope>
    <source>
        <strain evidence="2 3">DSM 44626</strain>
    </source>
</reference>
<evidence type="ECO:0000313" key="3">
    <source>
        <dbReference type="Proteomes" id="UP000193710"/>
    </source>
</evidence>
<dbReference type="EMBL" id="LQPY01000029">
    <property type="protein sequence ID" value="ORX01913.1"/>
    <property type="molecule type" value="Genomic_DNA"/>
</dbReference>
<organism evidence="1">
    <name type="scientific">Mycobacterium triplex</name>
    <dbReference type="NCBI Taxonomy" id="47839"/>
    <lineage>
        <taxon>Bacteria</taxon>
        <taxon>Bacillati</taxon>
        <taxon>Actinomycetota</taxon>
        <taxon>Actinomycetes</taxon>
        <taxon>Mycobacteriales</taxon>
        <taxon>Mycobacteriaceae</taxon>
        <taxon>Mycobacterium</taxon>
        <taxon>Mycobacterium simiae complex</taxon>
    </lineage>
</organism>
<sequence>MHTELRYERWYALLSTPLGLGPKTSEVRVVDGTLHVKMGWAFDAHIPIASIAGAEASYERTFTAGVHYSNGRWLVNGSGKGLVALTMEPPVTAKVPLRSVVLRSLVLSVTDPGALIAACTVATA</sequence>
<keyword evidence="3" id="KW-1185">Reference proteome</keyword>
<dbReference type="Proteomes" id="UP000193710">
    <property type="component" value="Unassembled WGS sequence"/>
</dbReference>
<dbReference type="HOGENOM" id="CLU_135647_0_0_11"/>
<dbReference type="AlphaFoldDB" id="A0A024JYI4"/>
<evidence type="ECO:0000313" key="2">
    <source>
        <dbReference type="EMBL" id="ORX01913.1"/>
    </source>
</evidence>
<dbReference type="eggNOG" id="ENOG5033KY0">
    <property type="taxonomic scope" value="Bacteria"/>
</dbReference>
<dbReference type="Proteomes" id="UP000028880">
    <property type="component" value="Unassembled WGS sequence"/>
</dbReference>
<reference evidence="1" key="1">
    <citation type="journal article" date="2014" name="Genome Announc.">
        <title>Draft Genome Sequence of Mycobacterium triplex DSM 44626.</title>
        <authorList>
            <person name="Sassi M."/>
            <person name="Croce O."/>
            <person name="Robert C."/>
            <person name="Raoult D."/>
            <person name="Drancourt M."/>
        </authorList>
    </citation>
    <scope>NUCLEOTIDE SEQUENCE [LARGE SCALE GENOMIC DNA]</scope>
    <source>
        <strain evidence="1">DSM 44626</strain>
    </source>
</reference>
<dbReference type="RefSeq" id="WP_036469307.1">
    <property type="nucleotide sequence ID" value="NZ_HG964446.1"/>
</dbReference>
<accession>A0A024JYI4</accession>
<gene>
    <name evidence="2" type="ORF">AWC29_22265</name>
    <name evidence="1" type="ORF">BN973_03260</name>
</gene>
<reference evidence="1" key="2">
    <citation type="submission" date="2014-04" db="EMBL/GenBank/DDBJ databases">
        <authorList>
            <person name="Xu Y.W."/>
            <person name="Yang Q."/>
        </authorList>
    </citation>
    <scope>NUCLEOTIDE SEQUENCE</scope>
    <source>
        <strain evidence="1">DSM 44626</strain>
    </source>
</reference>
<proteinExistence type="predicted"/>
<dbReference type="EMBL" id="HG964446">
    <property type="protein sequence ID" value="CDO88890.1"/>
    <property type="molecule type" value="Genomic_DNA"/>
</dbReference>
<protein>
    <submittedName>
        <fullName evidence="1">Uncharacterized protein</fullName>
    </submittedName>
</protein>